<dbReference type="PANTHER" id="PTHR42953:SF3">
    <property type="entry name" value="HIGH-AFFINITY ZINC UPTAKE SYSTEM PROTEIN ZNUA"/>
    <property type="match status" value="1"/>
</dbReference>
<comment type="caution">
    <text evidence="4">The sequence shown here is derived from an EMBL/GenBank/DDBJ whole genome shotgun (WGS) entry which is preliminary data.</text>
</comment>
<dbReference type="Pfam" id="PF01297">
    <property type="entry name" value="ZnuA"/>
    <property type="match status" value="1"/>
</dbReference>
<evidence type="ECO:0000256" key="2">
    <source>
        <dbReference type="ARBA" id="ARBA00022448"/>
    </source>
</evidence>
<comment type="similarity">
    <text evidence="1">Belongs to the bacterial solute-binding protein 9 family.</text>
</comment>
<sequence>MKLFIKQKGYEKSYLSFGYDEHVWLSVKNAEVLSKEIADALEKADPDHKDIYQENASAYSEKLKDLDAKYQEVVDGASQKTLLFGDRFPFRYLVDDYGLSYYAAFVG</sequence>
<reference evidence="4 5" key="1">
    <citation type="submission" date="2020-04" db="EMBL/GenBank/DDBJ databases">
        <authorList>
            <person name="Pieper L."/>
        </authorList>
    </citation>
    <scope>NUCLEOTIDE SEQUENCE [LARGE SCALE GENOMIC DNA]</scope>
    <source>
        <strain evidence="4 5">F22</strain>
    </source>
</reference>
<dbReference type="Proteomes" id="UP000554488">
    <property type="component" value="Unassembled WGS sequence"/>
</dbReference>
<evidence type="ECO:0000256" key="3">
    <source>
        <dbReference type="ARBA" id="ARBA00022729"/>
    </source>
</evidence>
<accession>A0A849Y1P7</accession>
<gene>
    <name evidence="4" type="ORF">HUU93_13755</name>
</gene>
<proteinExistence type="inferred from homology"/>
<organism evidence="4 5">
    <name type="scientific">Coprococcus comes</name>
    <dbReference type="NCBI Taxonomy" id="410072"/>
    <lineage>
        <taxon>Bacteria</taxon>
        <taxon>Bacillati</taxon>
        <taxon>Bacillota</taxon>
        <taxon>Clostridia</taxon>
        <taxon>Lachnospirales</taxon>
        <taxon>Lachnospiraceae</taxon>
        <taxon>Coprococcus</taxon>
    </lineage>
</organism>
<name>A0A849Y1P7_9FIRM</name>
<dbReference type="AlphaFoldDB" id="A0A849Y1P7"/>
<dbReference type="Gene3D" id="3.40.50.1980">
    <property type="entry name" value="Nitrogenase molybdenum iron protein domain"/>
    <property type="match status" value="2"/>
</dbReference>
<evidence type="ECO:0000256" key="1">
    <source>
        <dbReference type="ARBA" id="ARBA00011028"/>
    </source>
</evidence>
<dbReference type="InterPro" id="IPR006127">
    <property type="entry name" value="ZnuA-like"/>
</dbReference>
<keyword evidence="3" id="KW-0732">Signal</keyword>
<dbReference type="EMBL" id="JABWDC010000071">
    <property type="protein sequence ID" value="NUN87645.1"/>
    <property type="molecule type" value="Genomic_DNA"/>
</dbReference>
<dbReference type="InterPro" id="IPR050492">
    <property type="entry name" value="Bact_metal-bind_prot9"/>
</dbReference>
<reference evidence="4 5" key="2">
    <citation type="submission" date="2020-07" db="EMBL/GenBank/DDBJ databases">
        <title>Bacterial metabolism rescues the inhibition of intestinal drug absorption by food and drug additives.</title>
        <authorList>
            <person name="Zou L."/>
            <person name="Spanogiannopoulos P."/>
            <person name="Chien H.-C."/>
            <person name="Pieper L.M."/>
            <person name="Cai W."/>
            <person name="Khuri N."/>
            <person name="Pottel J."/>
            <person name="Vora B."/>
            <person name="Ni Z."/>
            <person name="Tsakalozou E."/>
            <person name="Zhang W."/>
            <person name="Shoichet B.K."/>
            <person name="Giacomini K.M."/>
            <person name="Turnbaugh P.J."/>
        </authorList>
    </citation>
    <scope>NUCLEOTIDE SEQUENCE [LARGE SCALE GENOMIC DNA]</scope>
    <source>
        <strain evidence="4 5">F22</strain>
    </source>
</reference>
<evidence type="ECO:0000313" key="4">
    <source>
        <dbReference type="EMBL" id="NUN87645.1"/>
    </source>
</evidence>
<dbReference type="PANTHER" id="PTHR42953">
    <property type="entry name" value="HIGH-AFFINITY ZINC UPTAKE SYSTEM PROTEIN ZNUA-RELATED"/>
    <property type="match status" value="1"/>
</dbReference>
<dbReference type="SUPFAM" id="SSF53807">
    <property type="entry name" value="Helical backbone' metal receptor"/>
    <property type="match status" value="1"/>
</dbReference>
<keyword evidence="2" id="KW-0813">Transport</keyword>
<protein>
    <submittedName>
        <fullName evidence="4">Zinc ABC transporter substrate-binding protein</fullName>
    </submittedName>
</protein>
<dbReference type="GO" id="GO:0046872">
    <property type="term" value="F:metal ion binding"/>
    <property type="evidence" value="ECO:0007669"/>
    <property type="project" value="InterPro"/>
</dbReference>
<evidence type="ECO:0000313" key="5">
    <source>
        <dbReference type="Proteomes" id="UP000554488"/>
    </source>
</evidence>
<dbReference type="GO" id="GO:0030001">
    <property type="term" value="P:metal ion transport"/>
    <property type="evidence" value="ECO:0007669"/>
    <property type="project" value="InterPro"/>
</dbReference>